<keyword evidence="2" id="KW-1185">Reference proteome</keyword>
<proteinExistence type="predicted"/>
<protein>
    <submittedName>
        <fullName evidence="1">Uncharacterized protein</fullName>
    </submittedName>
</protein>
<evidence type="ECO:0000313" key="2">
    <source>
        <dbReference type="Proteomes" id="UP000499080"/>
    </source>
</evidence>
<evidence type="ECO:0000313" key="1">
    <source>
        <dbReference type="EMBL" id="GBM13309.1"/>
    </source>
</evidence>
<sequence length="104" mass="11615">MALHTIPFSAHPFREVMHRSLHSNHTINTSPTGTPIHYCIYFHPPAPISSRAREPQPPPPCTTSTTVAFQHLWPGNPNGVFGYSERLKIQTLDHTAPILIGFSH</sequence>
<comment type="caution">
    <text evidence="1">The sequence shown here is derived from an EMBL/GenBank/DDBJ whole genome shotgun (WGS) entry which is preliminary data.</text>
</comment>
<dbReference type="Proteomes" id="UP000499080">
    <property type="component" value="Unassembled WGS sequence"/>
</dbReference>
<gene>
    <name evidence="1" type="ORF">AVEN_226291_1</name>
</gene>
<reference evidence="1 2" key="1">
    <citation type="journal article" date="2019" name="Sci. Rep.">
        <title>Orb-weaving spider Araneus ventricosus genome elucidates the spidroin gene catalogue.</title>
        <authorList>
            <person name="Kono N."/>
            <person name="Nakamura H."/>
            <person name="Ohtoshi R."/>
            <person name="Moran D.A.P."/>
            <person name="Shinohara A."/>
            <person name="Yoshida Y."/>
            <person name="Fujiwara M."/>
            <person name="Mori M."/>
            <person name="Tomita M."/>
            <person name="Arakawa K."/>
        </authorList>
    </citation>
    <scope>NUCLEOTIDE SEQUENCE [LARGE SCALE GENOMIC DNA]</scope>
</reference>
<organism evidence="1 2">
    <name type="scientific">Araneus ventricosus</name>
    <name type="common">Orbweaver spider</name>
    <name type="synonym">Epeira ventricosa</name>
    <dbReference type="NCBI Taxonomy" id="182803"/>
    <lineage>
        <taxon>Eukaryota</taxon>
        <taxon>Metazoa</taxon>
        <taxon>Ecdysozoa</taxon>
        <taxon>Arthropoda</taxon>
        <taxon>Chelicerata</taxon>
        <taxon>Arachnida</taxon>
        <taxon>Araneae</taxon>
        <taxon>Araneomorphae</taxon>
        <taxon>Entelegynae</taxon>
        <taxon>Araneoidea</taxon>
        <taxon>Araneidae</taxon>
        <taxon>Araneus</taxon>
    </lineage>
</organism>
<dbReference type="EMBL" id="BGPR01000325">
    <property type="protein sequence ID" value="GBM13309.1"/>
    <property type="molecule type" value="Genomic_DNA"/>
</dbReference>
<name>A0A4Y2DAN8_ARAVE</name>
<dbReference type="AlphaFoldDB" id="A0A4Y2DAN8"/>
<accession>A0A4Y2DAN8</accession>